<dbReference type="PROSITE" id="PS50860">
    <property type="entry name" value="AA_TRNA_LIGASE_II_ALA"/>
    <property type="match status" value="1"/>
</dbReference>
<evidence type="ECO:0000256" key="9">
    <source>
        <dbReference type="ARBA" id="ARBA00023146"/>
    </source>
</evidence>
<dbReference type="Gene3D" id="3.30.930.10">
    <property type="entry name" value="Bira Bifunctional Protein, Domain 2"/>
    <property type="match status" value="1"/>
</dbReference>
<dbReference type="GO" id="GO:0002161">
    <property type="term" value="F:aminoacyl-tRNA deacylase activity"/>
    <property type="evidence" value="ECO:0007669"/>
    <property type="project" value="TreeGrafter"/>
</dbReference>
<dbReference type="Pfam" id="PF07973">
    <property type="entry name" value="tRNA_SAD"/>
    <property type="match status" value="1"/>
</dbReference>
<evidence type="ECO:0000259" key="10">
    <source>
        <dbReference type="PROSITE" id="PS50860"/>
    </source>
</evidence>
<evidence type="ECO:0000256" key="5">
    <source>
        <dbReference type="ARBA" id="ARBA00022741"/>
    </source>
</evidence>
<dbReference type="EMBL" id="MHOJ01000042">
    <property type="protein sequence ID" value="OGZ61447.1"/>
    <property type="molecule type" value="Genomic_DNA"/>
</dbReference>
<dbReference type="InterPro" id="IPR018165">
    <property type="entry name" value="Ala-tRNA-synth_IIc_core"/>
</dbReference>
<dbReference type="SUPFAM" id="SSF55681">
    <property type="entry name" value="Class II aaRS and biotin synthetases"/>
    <property type="match status" value="1"/>
</dbReference>
<keyword evidence="7" id="KW-0694">RNA-binding</keyword>
<protein>
    <recommendedName>
        <fullName evidence="2">alanine--tRNA ligase</fullName>
        <ecNumber evidence="2">6.1.1.7</ecNumber>
    </recommendedName>
</protein>
<keyword evidence="4" id="KW-0436">Ligase</keyword>
<dbReference type="SUPFAM" id="SSF101353">
    <property type="entry name" value="Putative anticodon-binding domain of alanyl-tRNA synthetase (AlaRS)"/>
    <property type="match status" value="1"/>
</dbReference>
<dbReference type="InterPro" id="IPR018164">
    <property type="entry name" value="Ala-tRNA-synth_IIc_N"/>
</dbReference>
<name>A0A1G2HG27_9BACT</name>
<gene>
    <name evidence="11" type="ORF">A3H51_03060</name>
</gene>
<dbReference type="Pfam" id="PF01411">
    <property type="entry name" value="tRNA-synt_2c"/>
    <property type="match status" value="1"/>
</dbReference>
<dbReference type="EC" id="6.1.1.7" evidence="2"/>
<dbReference type="GO" id="GO:0006419">
    <property type="term" value="P:alanyl-tRNA aminoacylation"/>
    <property type="evidence" value="ECO:0007669"/>
    <property type="project" value="InterPro"/>
</dbReference>
<dbReference type="InterPro" id="IPR050058">
    <property type="entry name" value="Ala-tRNA_ligase"/>
</dbReference>
<comment type="similarity">
    <text evidence="1">Belongs to the class-II aminoacyl-tRNA synthetase family.</text>
</comment>
<dbReference type="Gene3D" id="3.30.54.20">
    <property type="match status" value="1"/>
</dbReference>
<evidence type="ECO:0000313" key="12">
    <source>
        <dbReference type="Proteomes" id="UP000178509"/>
    </source>
</evidence>
<dbReference type="SUPFAM" id="SSF55186">
    <property type="entry name" value="ThrRS/AlaRS common domain"/>
    <property type="match status" value="1"/>
</dbReference>
<comment type="caution">
    <text evidence="11">The sequence shown here is derived from an EMBL/GenBank/DDBJ whole genome shotgun (WGS) entry which is preliminary data.</text>
</comment>
<dbReference type="GO" id="GO:0000049">
    <property type="term" value="F:tRNA binding"/>
    <property type="evidence" value="ECO:0007669"/>
    <property type="project" value="UniProtKB-KW"/>
</dbReference>
<dbReference type="PANTHER" id="PTHR11777">
    <property type="entry name" value="ALANYL-TRNA SYNTHETASE"/>
    <property type="match status" value="1"/>
</dbReference>
<organism evidence="11 12">
    <name type="scientific">Candidatus Spechtbacteria bacterium RIFCSPLOWO2_02_FULL_38_8</name>
    <dbReference type="NCBI Taxonomy" id="1802164"/>
    <lineage>
        <taxon>Bacteria</taxon>
        <taxon>Candidatus Spechtiibacteriota</taxon>
    </lineage>
</organism>
<dbReference type="Gene3D" id="3.30.980.10">
    <property type="entry name" value="Threonyl-trna Synthetase, Chain A, domain 2"/>
    <property type="match status" value="1"/>
</dbReference>
<evidence type="ECO:0000256" key="7">
    <source>
        <dbReference type="ARBA" id="ARBA00022884"/>
    </source>
</evidence>
<keyword evidence="9" id="KW-0030">Aminoacyl-tRNA synthetase</keyword>
<evidence type="ECO:0000256" key="6">
    <source>
        <dbReference type="ARBA" id="ARBA00022840"/>
    </source>
</evidence>
<keyword evidence="5" id="KW-0547">Nucleotide-binding</keyword>
<dbReference type="InterPro" id="IPR002318">
    <property type="entry name" value="Ala-tRNA-lgiase_IIc"/>
</dbReference>
<evidence type="ECO:0000256" key="2">
    <source>
        <dbReference type="ARBA" id="ARBA00013168"/>
    </source>
</evidence>
<dbReference type="GO" id="GO:0005737">
    <property type="term" value="C:cytoplasm"/>
    <property type="evidence" value="ECO:0007669"/>
    <property type="project" value="InterPro"/>
</dbReference>
<dbReference type="CDD" id="cd00673">
    <property type="entry name" value="AlaRS_core"/>
    <property type="match status" value="1"/>
</dbReference>
<dbReference type="PANTHER" id="PTHR11777:SF9">
    <property type="entry name" value="ALANINE--TRNA LIGASE, CYTOPLASMIC"/>
    <property type="match status" value="1"/>
</dbReference>
<evidence type="ECO:0000256" key="8">
    <source>
        <dbReference type="ARBA" id="ARBA00022917"/>
    </source>
</evidence>
<dbReference type="Proteomes" id="UP000178509">
    <property type="component" value="Unassembled WGS sequence"/>
</dbReference>
<keyword evidence="3" id="KW-0820">tRNA-binding</keyword>
<dbReference type="FunFam" id="3.30.980.10:FF:000004">
    <property type="entry name" value="Alanine--tRNA ligase, cytoplasmic"/>
    <property type="match status" value="1"/>
</dbReference>
<dbReference type="InterPro" id="IPR012947">
    <property type="entry name" value="tRNA_SAD"/>
</dbReference>
<feature type="domain" description="Alanyl-transfer RNA synthetases family profile" evidence="10">
    <location>
        <begin position="1"/>
        <end position="571"/>
    </location>
</feature>
<dbReference type="AlphaFoldDB" id="A0A1G2HG27"/>
<dbReference type="InterPro" id="IPR018163">
    <property type="entry name" value="Thr/Ala-tRNA-synth_IIc_edit"/>
</dbReference>
<evidence type="ECO:0000256" key="1">
    <source>
        <dbReference type="ARBA" id="ARBA00008226"/>
    </source>
</evidence>
<keyword evidence="6" id="KW-0067">ATP-binding</keyword>
<sequence length="571" mass="65039">MKASEIRNKFLDFFKKNGHAIVPSSSLIPLDPSVLLTTAGMQQFKPYFVGKADAMRDFGSLNTASIQKSFRTSDIDGVGDETHHTFFEMLGNFSFGGYFKEGAIKYAYDLIKEYGLNIQYVTIFEGDSEIPRDDESEKIWRELGVKDIRQHSKSENFWGPTGSEGPCGPTTEIFVNNVEIWNIVFNEYYCLPDGKLEKLKTPGVDTGMGLERLAVVLQGKKDNFGTDLLAPIARLLPGDLDERKKRIITDHTRACAFLISDGVRPSNKEAGYILRRLMRRIITALYIWEQKNEREYSLEPIFEKITQIYGDFYKELNLNIIKEAFNEENEKFRSTLGRGLKELEKLHEIDTQSAFKLYESYGLPYEVVKEVGGKHAEKLTREDFEKELKRHKEISRAGQEAKFGGHGLALDTGEIKARDMEEIKIVTRLHTATHLLQAALRAVLGNNVKQDGSDITAERLRFDFTFDRRLTNEEIKQVEDWVNDKIKRGLSMSFKLVPYEEAIQTGALFFMKEKYPQQVKVYTVIDESGKPVSSELCGGPHVENTKELGSFKIKKQESVGAGVKRIRAIVE</sequence>
<dbReference type="PRINTS" id="PR00980">
    <property type="entry name" value="TRNASYNTHALA"/>
</dbReference>
<reference evidence="11 12" key="1">
    <citation type="journal article" date="2016" name="Nat. Commun.">
        <title>Thousands of microbial genomes shed light on interconnected biogeochemical processes in an aquifer system.</title>
        <authorList>
            <person name="Anantharaman K."/>
            <person name="Brown C.T."/>
            <person name="Hug L.A."/>
            <person name="Sharon I."/>
            <person name="Castelle C.J."/>
            <person name="Probst A.J."/>
            <person name="Thomas B.C."/>
            <person name="Singh A."/>
            <person name="Wilkins M.J."/>
            <person name="Karaoz U."/>
            <person name="Brodie E.L."/>
            <person name="Williams K.H."/>
            <person name="Hubbard S.S."/>
            <person name="Banfield J.F."/>
        </authorList>
    </citation>
    <scope>NUCLEOTIDE SEQUENCE [LARGE SCALE GENOMIC DNA]</scope>
</reference>
<dbReference type="GO" id="GO:0004813">
    <property type="term" value="F:alanine-tRNA ligase activity"/>
    <property type="evidence" value="ECO:0007669"/>
    <property type="project" value="UniProtKB-EC"/>
</dbReference>
<dbReference type="InterPro" id="IPR045864">
    <property type="entry name" value="aa-tRNA-synth_II/BPL/LPL"/>
</dbReference>
<dbReference type="SMART" id="SM00863">
    <property type="entry name" value="tRNA_SAD"/>
    <property type="match status" value="1"/>
</dbReference>
<keyword evidence="8" id="KW-0648">Protein biosynthesis</keyword>
<evidence type="ECO:0000256" key="3">
    <source>
        <dbReference type="ARBA" id="ARBA00022555"/>
    </source>
</evidence>
<dbReference type="GO" id="GO:0005524">
    <property type="term" value="F:ATP binding"/>
    <property type="evidence" value="ECO:0007669"/>
    <property type="project" value="UniProtKB-KW"/>
</dbReference>
<evidence type="ECO:0000313" key="11">
    <source>
        <dbReference type="EMBL" id="OGZ61447.1"/>
    </source>
</evidence>
<accession>A0A1G2HG27</accession>
<dbReference type="InterPro" id="IPR018162">
    <property type="entry name" value="Ala-tRNA-ligase_IIc_anticod-bd"/>
</dbReference>
<evidence type="ECO:0000256" key="4">
    <source>
        <dbReference type="ARBA" id="ARBA00022598"/>
    </source>
</evidence>
<dbReference type="STRING" id="1802164.A3H51_03060"/>
<proteinExistence type="inferred from homology"/>